<gene>
    <name evidence="2" type="ORF">V865_000597</name>
</gene>
<feature type="compositionally biased region" description="Polar residues" evidence="1">
    <location>
        <begin position="1544"/>
        <end position="1568"/>
    </location>
</feature>
<feature type="compositionally biased region" description="Polar residues" evidence="1">
    <location>
        <begin position="458"/>
        <end position="495"/>
    </location>
</feature>
<feature type="compositionally biased region" description="Low complexity" evidence="1">
    <location>
        <begin position="847"/>
        <end position="859"/>
    </location>
</feature>
<feature type="compositionally biased region" description="Basic and acidic residues" evidence="1">
    <location>
        <begin position="84"/>
        <end position="97"/>
    </location>
</feature>
<dbReference type="KEGG" id="ker:91099401"/>
<feature type="compositionally biased region" description="Polar residues" evidence="1">
    <location>
        <begin position="352"/>
        <end position="377"/>
    </location>
</feature>
<feature type="region of interest" description="Disordered" evidence="1">
    <location>
        <begin position="1"/>
        <end position="214"/>
    </location>
</feature>
<feature type="compositionally biased region" description="Polar residues" evidence="1">
    <location>
        <begin position="542"/>
        <end position="562"/>
    </location>
</feature>
<feature type="compositionally biased region" description="Polar residues" evidence="1">
    <location>
        <begin position="1263"/>
        <end position="1283"/>
    </location>
</feature>
<feature type="region of interest" description="Disordered" evidence="1">
    <location>
        <begin position="802"/>
        <end position="886"/>
    </location>
</feature>
<feature type="compositionally biased region" description="Low complexity" evidence="1">
    <location>
        <begin position="10"/>
        <end position="22"/>
    </location>
</feature>
<proteinExistence type="predicted"/>
<feature type="region of interest" description="Disordered" evidence="1">
    <location>
        <begin position="327"/>
        <end position="403"/>
    </location>
</feature>
<feature type="compositionally biased region" description="Polar residues" evidence="1">
    <location>
        <begin position="767"/>
        <end position="777"/>
    </location>
</feature>
<evidence type="ECO:0000313" key="3">
    <source>
        <dbReference type="Proteomes" id="UP001358614"/>
    </source>
</evidence>
<feature type="compositionally biased region" description="Pro residues" evidence="1">
    <location>
        <begin position="860"/>
        <end position="873"/>
    </location>
</feature>
<feature type="region of interest" description="Disordered" evidence="1">
    <location>
        <begin position="1456"/>
        <end position="1609"/>
    </location>
</feature>
<accession>A0AAX4KA04</accession>
<feature type="region of interest" description="Disordered" evidence="1">
    <location>
        <begin position="711"/>
        <end position="730"/>
    </location>
</feature>
<feature type="compositionally biased region" description="Low complexity" evidence="1">
    <location>
        <begin position="31"/>
        <end position="46"/>
    </location>
</feature>
<evidence type="ECO:0000313" key="2">
    <source>
        <dbReference type="EMBL" id="WWD02557.1"/>
    </source>
</evidence>
<feature type="region of interest" description="Disordered" evidence="1">
    <location>
        <begin position="458"/>
        <end position="507"/>
    </location>
</feature>
<feature type="region of interest" description="Disordered" evidence="1">
    <location>
        <begin position="226"/>
        <end position="281"/>
    </location>
</feature>
<feature type="region of interest" description="Disordered" evidence="1">
    <location>
        <begin position="924"/>
        <end position="1343"/>
    </location>
</feature>
<dbReference type="GeneID" id="91099401"/>
<feature type="compositionally biased region" description="Basic and acidic residues" evidence="1">
    <location>
        <begin position="1287"/>
        <end position="1296"/>
    </location>
</feature>
<name>A0AAX4KA04_9TREE</name>
<feature type="compositionally biased region" description="Low complexity" evidence="1">
    <location>
        <begin position="1002"/>
        <end position="1017"/>
    </location>
</feature>
<protein>
    <submittedName>
        <fullName evidence="2">Uncharacterized protein</fullName>
    </submittedName>
</protein>
<feature type="compositionally biased region" description="Polar residues" evidence="1">
    <location>
        <begin position="47"/>
        <end position="60"/>
    </location>
</feature>
<feature type="compositionally biased region" description="Polar residues" evidence="1">
    <location>
        <begin position="1108"/>
        <end position="1121"/>
    </location>
</feature>
<feature type="compositionally biased region" description="Low complexity" evidence="1">
    <location>
        <begin position="387"/>
        <end position="397"/>
    </location>
</feature>
<feature type="compositionally biased region" description="Low complexity" evidence="1">
    <location>
        <begin position="1198"/>
        <end position="1215"/>
    </location>
</feature>
<feature type="compositionally biased region" description="Acidic residues" evidence="1">
    <location>
        <begin position="1040"/>
        <end position="1053"/>
    </location>
</feature>
<feature type="compositionally biased region" description="Low complexity" evidence="1">
    <location>
        <begin position="245"/>
        <end position="257"/>
    </location>
</feature>
<feature type="compositionally biased region" description="Polar residues" evidence="1">
    <location>
        <begin position="1316"/>
        <end position="1343"/>
    </location>
</feature>
<dbReference type="RefSeq" id="XP_066080524.1">
    <property type="nucleotide sequence ID" value="XM_066224427.1"/>
</dbReference>
<dbReference type="EMBL" id="CP144089">
    <property type="protein sequence ID" value="WWD02557.1"/>
    <property type="molecule type" value="Genomic_DNA"/>
</dbReference>
<sequence length="1609" mass="173976">MGLLSRFKHSSPSPSTATASSSKQPQPRNESTSASTPRPTTPTSTTHLSANLHDTPSSSRLARPTIPPPSPSSNSITSKLTKPFKKDKSKGREKVKENLVTGVPYESHSQASLPIPPHPGSVSGSRIVSAPNSPSNTERRPPNGRQRRSTLLSFDPPLPPQPSSPLATTDPLSAHTRYQDPGPEEHIFDDDHNHDQVDSPSARRKDRVTSGQFRQVGGILGQLNFEVDHDHDQPGNPPPEKWLRTNANAPNINPTPTVMASNSRSEINGDSEIDGGVRGMTPSITDESIVIVNKDEINQENNTSLDISLTDQDHNEENKMELLESAEKKNKFWKRQRRSSKSNADGSEIERTNSPTPRRNSRNDTSLDLTANRPSLDSSRPEPRQPRPQQLRRPSSSFFHNPFTRSVSRTSLALDENPKPDDGSFQLRGFRHVSGMMEVEGAGELENYLAHVRKEPRSSISSGDLLTSPTVGNQDIPSPSALTGTSPPVSYASTPRQPPTFPLSRPASIANSLGSATGDEFISATKVSVAAFRKGIRRPSENLATMSDSGHGSTTALRNISGQHPPLHPADGNVGGIDGDLDDEDDVPLGMIRGKDMMRREKSSLSLSSMRHTGTPSVSEPNERRPSTMFDQSERKPSPSPAVLNGQLSPEVIDRQNTPSPNPSMIERSFTPSPNVSSSDVTRRGSPALGRPQDIPRKPSPNPALSFTVHRQRQGHTRNGGGSGGGGFVVKSTRLTRDDFLPMNGAQTPDDKPGSHIPSTSSPSTPDLQQTDQSKSVSAEGGDFVSLPEKIEPIDGYFSHLAPLIHDQPAPSTTSKRDISLSPPPSSRETPSPTRAPGPPVAPLPLPQADDPSAASLKLPLPPDQMPDTPPKQPAELPLSPSNRKKLSLLEEPMKIISGLWSSPTTDDGFDPAFVLSSMDAYGGDEQKVDESTKSPQPTLAKVQTTAPISDVEEKVRSPLSQRLAGIASSASTSNLSKPSLSHIKTSEGDREDGYSTENMKSPMSDSTISPITTTTTGVRKETFQSSFARARKPSHKFEDTEESDEESEDESGTVESSSTTPQSKSKIKTKPQSSSNGRKRNNVERRVPHGPRKPSINNRNRKRVSSMFDTNPSAIQARTTSRNEEDDEPLGQGRRVIGKSPSVSNIGVAGVPRSESALGISTISTRRDNPPVGQRPKTLMELGPIVQPLKDRSFNHPTSPLTSTRPKPTPSSSSYGRPPLSQDNEKKRSTTTTSTTVPTMKRSPAQTLIKLPPEVEEKRKTSTASPDSSWSATTGGSVNHQPLTPKESENRRLVRDQMPSKANKQLTYQEPKADSVTTNHTRQRSYSSMGRNQPQPQSQAGQWNMNMGYDHNQMAMMGQMPQMGIGMGMQGMDPEAIRNMMKQQWQMQFMAAAFRASEEEWERASCVSGQTSHTLPASFGQASGGYAAQQPYVSMPQMGWGGMMGQFPMGGYGHPQGQGMFPHPNQLYGYNMPPQSPGPGSGGSPSQGGMYSYGTGGGGAQSVFGGEFGPPPITPSQRFMSSTQPQPPLPSNSQQEIARNTRGRYNSSTQSHSQSVYIPSNLSSGVNASPPPPSSWGRRMGSGDWSDLPQGQGQGQGKKIRPQTQFIN</sequence>
<feature type="compositionally biased region" description="Basic and acidic residues" evidence="1">
    <location>
        <begin position="985"/>
        <end position="994"/>
    </location>
</feature>
<feature type="compositionally biased region" description="Gly residues" evidence="1">
    <location>
        <begin position="718"/>
        <end position="728"/>
    </location>
</feature>
<dbReference type="Proteomes" id="UP001358614">
    <property type="component" value="Chromosome 1"/>
</dbReference>
<feature type="compositionally biased region" description="Polar residues" evidence="1">
    <location>
        <begin position="122"/>
        <end position="136"/>
    </location>
</feature>
<feature type="region of interest" description="Disordered" evidence="1">
    <location>
        <begin position="542"/>
        <end position="706"/>
    </location>
</feature>
<feature type="compositionally biased region" description="Basic and acidic residues" evidence="1">
    <location>
        <begin position="593"/>
        <end position="603"/>
    </location>
</feature>
<feature type="compositionally biased region" description="Polar residues" evidence="1">
    <location>
        <begin position="934"/>
        <end position="948"/>
    </location>
</feature>
<feature type="region of interest" description="Disordered" evidence="1">
    <location>
        <begin position="738"/>
        <end position="788"/>
    </location>
</feature>
<evidence type="ECO:0000256" key="1">
    <source>
        <dbReference type="SAM" id="MobiDB-lite"/>
    </source>
</evidence>
<feature type="compositionally biased region" description="Polar residues" evidence="1">
    <location>
        <begin position="670"/>
        <end position="680"/>
    </location>
</feature>
<feature type="compositionally biased region" description="Pro residues" evidence="1">
    <location>
        <begin position="834"/>
        <end position="846"/>
    </location>
</feature>
<reference evidence="2 3" key="1">
    <citation type="submission" date="2024-01" db="EMBL/GenBank/DDBJ databases">
        <title>Comparative genomics of Cryptococcus and Kwoniella reveals pathogenesis evolution and contrasting modes of karyotype evolution via chromosome fusion or intercentromeric recombination.</title>
        <authorList>
            <person name="Coelho M.A."/>
            <person name="David-Palma M."/>
            <person name="Shea T."/>
            <person name="Bowers K."/>
            <person name="McGinley-Smith S."/>
            <person name="Mohammad A.W."/>
            <person name="Gnirke A."/>
            <person name="Yurkov A.M."/>
            <person name="Nowrousian M."/>
            <person name="Sun S."/>
            <person name="Cuomo C.A."/>
            <person name="Heitman J."/>
        </authorList>
    </citation>
    <scope>NUCLEOTIDE SEQUENCE [LARGE SCALE GENOMIC DNA]</scope>
    <source>
        <strain evidence="2 3">PYCC6329</strain>
    </source>
</reference>
<organism evidence="2 3">
    <name type="scientific">Kwoniella europaea PYCC6329</name>
    <dbReference type="NCBI Taxonomy" id="1423913"/>
    <lineage>
        <taxon>Eukaryota</taxon>
        <taxon>Fungi</taxon>
        <taxon>Dikarya</taxon>
        <taxon>Basidiomycota</taxon>
        <taxon>Agaricomycotina</taxon>
        <taxon>Tremellomycetes</taxon>
        <taxon>Tremellales</taxon>
        <taxon>Cryptococcaceae</taxon>
        <taxon>Kwoniella</taxon>
    </lineage>
</organism>
<feature type="compositionally biased region" description="Polar residues" evidence="1">
    <location>
        <begin position="969"/>
        <end position="984"/>
    </location>
</feature>
<feature type="compositionally biased region" description="Basic residues" evidence="1">
    <location>
        <begin position="331"/>
        <end position="340"/>
    </location>
</feature>
<keyword evidence="3" id="KW-1185">Reference proteome</keyword>
<feature type="compositionally biased region" description="Basic and acidic residues" evidence="1">
    <location>
        <begin position="183"/>
        <end position="203"/>
    </location>
</feature>
<feature type="compositionally biased region" description="Basic and acidic residues" evidence="1">
    <location>
        <begin position="621"/>
        <end position="637"/>
    </location>
</feature>
<feature type="compositionally biased region" description="Polar residues" evidence="1">
    <location>
        <begin position="258"/>
        <end position="268"/>
    </location>
</feature>
<feature type="compositionally biased region" description="Polar residues" evidence="1">
    <location>
        <begin position="604"/>
        <end position="620"/>
    </location>
</feature>